<dbReference type="InterPro" id="IPR039008">
    <property type="entry name" value="IF_rod_dom"/>
</dbReference>
<sequence length="1073" mass="120664">MSRMKEKEELQHLNDRLARYIEFIQGNLLSPELTGDLDLMAESIKNKLNDLGRVYTDELDALRKNLDKVALQLTKNQVQLKTASSARDEALKELDEANTRESRLSKQLASLAAQLARVEKELSQSQRVQSDHDNLSNQHKILKQQLEQETLLRTELENRILTLTEQLAFKDKLLKKERDTFATETLHVHLKAVSQEAEKYRVKLKNKLDELRREMSSQLKDLMSRMEKNMETKLKAEKDRTRGAEAAAEAAREAHDQVQALLTTRSEELTRCRSELETTRQGVNELNASLRDLDTKHRDALERSQRELNRVLDLLEAKSSECADLAGIKVQLDAELAMYRSLLDSEESRCRLSPSERRLTGKSLVKKNVKKRPLSVVESDVDLDAPSTKTEVGFAEGAEQRRQLFQRPLSDSAIRITCSSNGSIHFTSVDPSDGLVRIFNASDETVNLGNWRLQFEPTKPGATDSTVLHVFPESQQLKPHSELQIHLCSSLGGQADQISSLQKRRRLPSPVLYVITDAQIWQPYDSAIKLNDSENVAIDLSNWHIKFKTKNHEVSQTLAPNSPLDPLSKLRIYVLCSSIDRDSSIVPGDKSCVYILTDAPVEEHYNSTFTLYDSDENALAVSQWESIDKSKGADSSLQLTNIDFGSVHFRHEVRSDLQGYSDAGALVDTAIVDRYRNFVVGQRNPRPSICFVPSYLNKQYPQFRCIVFNSFSVTMPKLPYLNQKPLTAFFSSPKSLDKCANKENVVNGEQSPMHLTKSVEKSPFQATSDVDSPAMIDQPAKRPRVTEPAKSDGGVTDEPIFSPKMSTFLGHPLATPNRESVNRLVAELKRKLSARPTRSVLNLIQGLHPEWIYALDSQLQSERFQKLADFVIAERAHGVPVYPPVDQVFTWSQLCPPSSVRVVILGQDPYHGPKQAHGLAFSVQRPLPPPPSLVNMYKEIGSSLPSTNPDLRWPPNHGDLTGWAQQGVLLLNAVLTVRAATPNSHKDRGWELLTDAVVRHLNKAKSHLVFMLWGSHAQKQGAGIDRKRHLVLQAPHPSPLSASRGFFGCGHFTKANAYLKDHGLTPVDWTQLE</sequence>
<evidence type="ECO:0000256" key="5">
    <source>
        <dbReference type="ARBA" id="ARBA00022763"/>
    </source>
</evidence>
<keyword evidence="7 11" id="KW-0175">Coiled coil</keyword>
<comment type="function">
    <text evidence="9">Excises uracil residues from the DNA which can arise as a result of misincorporation of dUMP residues by DNA polymerase or due to deamination of cytosine.</text>
</comment>
<dbReference type="Proteomes" id="UP000324629">
    <property type="component" value="Unassembled WGS sequence"/>
</dbReference>
<feature type="domain" description="IF rod" evidence="14">
    <location>
        <begin position="1"/>
        <end position="350"/>
    </location>
</feature>
<dbReference type="PANTHER" id="PTHR11264:SF0">
    <property type="entry name" value="URACIL-DNA GLYCOSYLASE"/>
    <property type="match status" value="1"/>
</dbReference>
<evidence type="ECO:0000313" key="15">
    <source>
        <dbReference type="EMBL" id="KAA3674195.1"/>
    </source>
</evidence>
<evidence type="ECO:0000256" key="10">
    <source>
        <dbReference type="PROSITE-ProRule" id="PRU10072"/>
    </source>
</evidence>
<evidence type="ECO:0000256" key="8">
    <source>
        <dbReference type="ARBA" id="ARBA00023204"/>
    </source>
</evidence>
<dbReference type="GO" id="GO:0005634">
    <property type="term" value="C:nucleus"/>
    <property type="evidence" value="ECO:0007669"/>
    <property type="project" value="UniProtKB-SubCell"/>
</dbReference>
<dbReference type="SUPFAM" id="SSF52141">
    <property type="entry name" value="Uracil-DNA glycosylase-like"/>
    <property type="match status" value="1"/>
</dbReference>
<feature type="coiled-coil region" evidence="11">
    <location>
        <begin position="80"/>
        <end position="166"/>
    </location>
</feature>
<dbReference type="HAMAP" id="MF_00148">
    <property type="entry name" value="UDG"/>
    <property type="match status" value="1"/>
</dbReference>
<keyword evidence="8 9" id="KW-0234">DNA repair</keyword>
<dbReference type="PROSITE" id="PS51841">
    <property type="entry name" value="LTD"/>
    <property type="match status" value="1"/>
</dbReference>
<dbReference type="EC" id="3.2.2.27" evidence="3 9"/>
<dbReference type="GO" id="GO:0005739">
    <property type="term" value="C:mitochondrion"/>
    <property type="evidence" value="ECO:0007669"/>
    <property type="project" value="UniProtKB-SubCell"/>
</dbReference>
<feature type="region of interest" description="Disordered" evidence="12">
    <location>
        <begin position="748"/>
        <end position="797"/>
    </location>
</feature>
<dbReference type="Gene3D" id="1.20.5.1160">
    <property type="entry name" value="Vasodilator-stimulated phosphoprotein"/>
    <property type="match status" value="1"/>
</dbReference>
<feature type="coiled-coil region" evidence="11">
    <location>
        <begin position="283"/>
        <end position="321"/>
    </location>
</feature>
<feature type="coiled-coil region" evidence="11">
    <location>
        <begin position="190"/>
        <end position="225"/>
    </location>
</feature>
<dbReference type="FunFam" id="3.40.470.10:FF:000001">
    <property type="entry name" value="Uracil-DNA glycosylase"/>
    <property type="match status" value="1"/>
</dbReference>
<evidence type="ECO:0000256" key="7">
    <source>
        <dbReference type="ARBA" id="ARBA00023054"/>
    </source>
</evidence>
<gene>
    <name evidence="15" type="ORF">DEA37_0009911</name>
</gene>
<comment type="subcellular location">
    <subcellularLocation>
        <location evidence="9">Mitochondrion</location>
    </subcellularLocation>
    <subcellularLocation>
        <location evidence="9">Nucleus</location>
    </subcellularLocation>
</comment>
<dbReference type="InterPro" id="IPR001322">
    <property type="entry name" value="Lamin_tail_dom"/>
</dbReference>
<dbReference type="SUPFAM" id="SSF64593">
    <property type="entry name" value="Intermediate filament protein, coiled coil region"/>
    <property type="match status" value="1"/>
</dbReference>
<dbReference type="NCBIfam" id="TIGR00628">
    <property type="entry name" value="ung"/>
    <property type="match status" value="1"/>
</dbReference>
<keyword evidence="9" id="KW-0539">Nucleus</keyword>
<dbReference type="SUPFAM" id="SSF74853">
    <property type="entry name" value="Lamin A/C globular tail domain"/>
    <property type="match status" value="1"/>
</dbReference>
<feature type="domain" description="LTD" evidence="13">
    <location>
        <begin position="412"/>
        <end position="562"/>
    </location>
</feature>
<protein>
    <recommendedName>
        <fullName evidence="3 9">Uracil-DNA glycosylase</fullName>
        <shortName evidence="9">UDG</shortName>
        <ecNumber evidence="3 9">3.2.2.27</ecNumber>
    </recommendedName>
</protein>
<keyword evidence="4" id="KW-0403">Intermediate filament</keyword>
<dbReference type="InterPro" id="IPR002043">
    <property type="entry name" value="UDG_fam1"/>
</dbReference>
<dbReference type="InterPro" id="IPR005122">
    <property type="entry name" value="Uracil-DNA_glycosylase-like"/>
</dbReference>
<dbReference type="InterPro" id="IPR018085">
    <property type="entry name" value="Ura-DNA_Glyclase_AS"/>
</dbReference>
<evidence type="ECO:0000256" key="2">
    <source>
        <dbReference type="ARBA" id="ARBA00008184"/>
    </source>
</evidence>
<dbReference type="NCBIfam" id="NF003591">
    <property type="entry name" value="PRK05254.1-4"/>
    <property type="match status" value="1"/>
</dbReference>
<dbReference type="NCBIfam" id="NF003588">
    <property type="entry name" value="PRK05254.1-1"/>
    <property type="match status" value="1"/>
</dbReference>
<evidence type="ECO:0000256" key="3">
    <source>
        <dbReference type="ARBA" id="ARBA00012030"/>
    </source>
</evidence>
<keyword evidence="16" id="KW-1185">Reference proteome</keyword>
<accession>A0A5J4NFB6</accession>
<keyword evidence="5 9" id="KW-0227">DNA damage</keyword>
<comment type="similarity">
    <text evidence="2 9">Belongs to the uracil-DNA glycosylase (UDG) superfamily. UNG family.</text>
</comment>
<name>A0A5J4NFB6_9TREM</name>
<dbReference type="Gene3D" id="2.60.40.1260">
    <property type="entry name" value="Lamin Tail domain"/>
    <property type="match status" value="2"/>
</dbReference>
<evidence type="ECO:0000256" key="11">
    <source>
        <dbReference type="SAM" id="Coils"/>
    </source>
</evidence>
<feature type="active site" description="Proton acceptor" evidence="9 10">
    <location>
        <position position="908"/>
    </location>
</feature>
<evidence type="ECO:0000259" key="13">
    <source>
        <dbReference type="PROSITE" id="PS51841"/>
    </source>
</evidence>
<dbReference type="Gene3D" id="3.40.470.10">
    <property type="entry name" value="Uracil-DNA glycosylase-like domain"/>
    <property type="match status" value="1"/>
</dbReference>
<dbReference type="EMBL" id="QNGE01003325">
    <property type="protein sequence ID" value="KAA3674195.1"/>
    <property type="molecule type" value="Genomic_DNA"/>
</dbReference>
<dbReference type="CDD" id="cd10027">
    <property type="entry name" value="UDG-F1-like"/>
    <property type="match status" value="1"/>
</dbReference>
<evidence type="ECO:0000256" key="1">
    <source>
        <dbReference type="ARBA" id="ARBA00001400"/>
    </source>
</evidence>
<evidence type="ECO:0000259" key="14">
    <source>
        <dbReference type="PROSITE" id="PS51842"/>
    </source>
</evidence>
<dbReference type="SMART" id="SM00987">
    <property type="entry name" value="UreE_C"/>
    <property type="match status" value="1"/>
</dbReference>
<dbReference type="NCBIfam" id="NF003589">
    <property type="entry name" value="PRK05254.1-2"/>
    <property type="match status" value="1"/>
</dbReference>
<dbReference type="Pfam" id="PF03167">
    <property type="entry name" value="UDG"/>
    <property type="match status" value="1"/>
</dbReference>
<evidence type="ECO:0000256" key="6">
    <source>
        <dbReference type="ARBA" id="ARBA00022801"/>
    </source>
</evidence>
<dbReference type="PROSITE" id="PS51842">
    <property type="entry name" value="IF_ROD_2"/>
    <property type="match status" value="1"/>
</dbReference>
<dbReference type="GO" id="GO:0004844">
    <property type="term" value="F:uracil DNA N-glycosylase activity"/>
    <property type="evidence" value="ECO:0007669"/>
    <property type="project" value="UniProtKB-UniRule"/>
</dbReference>
<dbReference type="NCBIfam" id="NF003592">
    <property type="entry name" value="PRK05254.1-5"/>
    <property type="match status" value="1"/>
</dbReference>
<dbReference type="InterPro" id="IPR036895">
    <property type="entry name" value="Uracil-DNA_glycosylase-like_sf"/>
</dbReference>
<dbReference type="GO" id="GO:0097510">
    <property type="term" value="P:base-excision repair, AP site formation via deaminated base removal"/>
    <property type="evidence" value="ECO:0007669"/>
    <property type="project" value="TreeGrafter"/>
</dbReference>
<comment type="catalytic activity">
    <reaction evidence="1 9">
        <text>Hydrolyzes single-stranded DNA or mismatched double-stranded DNA and polynucleotides, releasing free uracil.</text>
        <dbReference type="EC" id="3.2.2.27"/>
    </reaction>
</comment>
<dbReference type="GO" id="GO:0005882">
    <property type="term" value="C:intermediate filament"/>
    <property type="evidence" value="ECO:0007669"/>
    <property type="project" value="UniProtKB-KW"/>
</dbReference>
<comment type="caution">
    <text evidence="15">The sequence shown here is derived from an EMBL/GenBank/DDBJ whole genome shotgun (WGS) entry which is preliminary data.</text>
</comment>
<reference evidence="15 16" key="1">
    <citation type="journal article" date="2019" name="Gigascience">
        <title>Whole-genome sequence of the oriental lung fluke Paragonimus westermani.</title>
        <authorList>
            <person name="Oey H."/>
            <person name="Zakrzewski M."/>
            <person name="Narain K."/>
            <person name="Devi K.R."/>
            <person name="Agatsuma T."/>
            <person name="Nawaratna S."/>
            <person name="Gobert G.N."/>
            <person name="Jones M.K."/>
            <person name="Ragan M.A."/>
            <person name="McManus D.P."/>
            <person name="Krause L."/>
        </authorList>
    </citation>
    <scope>NUCLEOTIDE SEQUENCE [LARGE SCALE GENOMIC DNA]</scope>
    <source>
        <strain evidence="15 16">IND2009</strain>
    </source>
</reference>
<evidence type="ECO:0000313" key="16">
    <source>
        <dbReference type="Proteomes" id="UP000324629"/>
    </source>
</evidence>
<dbReference type="InterPro" id="IPR036415">
    <property type="entry name" value="Lamin_tail_dom_sf"/>
</dbReference>
<evidence type="ECO:0000256" key="12">
    <source>
        <dbReference type="SAM" id="MobiDB-lite"/>
    </source>
</evidence>
<keyword evidence="9" id="KW-0496">Mitochondrion</keyword>
<dbReference type="Gene3D" id="1.20.5.170">
    <property type="match status" value="1"/>
</dbReference>
<evidence type="ECO:0000256" key="4">
    <source>
        <dbReference type="ARBA" id="ARBA00022754"/>
    </source>
</evidence>
<dbReference type="PANTHER" id="PTHR11264">
    <property type="entry name" value="URACIL-DNA GLYCOSYLASE"/>
    <property type="match status" value="1"/>
</dbReference>
<proteinExistence type="inferred from homology"/>
<dbReference type="PROSITE" id="PS00130">
    <property type="entry name" value="U_DNA_GLYCOSYLASE"/>
    <property type="match status" value="1"/>
</dbReference>
<dbReference type="Pfam" id="PF00038">
    <property type="entry name" value="Filament"/>
    <property type="match status" value="1"/>
</dbReference>
<organism evidence="15 16">
    <name type="scientific">Paragonimus westermani</name>
    <dbReference type="NCBI Taxonomy" id="34504"/>
    <lineage>
        <taxon>Eukaryota</taxon>
        <taxon>Metazoa</taxon>
        <taxon>Spiralia</taxon>
        <taxon>Lophotrochozoa</taxon>
        <taxon>Platyhelminthes</taxon>
        <taxon>Trematoda</taxon>
        <taxon>Digenea</taxon>
        <taxon>Plagiorchiida</taxon>
        <taxon>Troglotremata</taxon>
        <taxon>Troglotrematidae</taxon>
        <taxon>Paragonimus</taxon>
    </lineage>
</organism>
<keyword evidence="6 9" id="KW-0378">Hydrolase</keyword>
<evidence type="ECO:0000256" key="9">
    <source>
        <dbReference type="HAMAP-Rule" id="MF_03166"/>
    </source>
</evidence>
<dbReference type="AlphaFoldDB" id="A0A5J4NFB6"/>
<dbReference type="SMART" id="SM00986">
    <property type="entry name" value="UDG"/>
    <property type="match status" value="1"/>
</dbReference>